<evidence type="ECO:0000259" key="4">
    <source>
        <dbReference type="Pfam" id="PF25150"/>
    </source>
</evidence>
<gene>
    <name evidence="6" type="ORF">BU24DRAFT_369192</name>
</gene>
<accession>A0A6A5XRF3</accession>
<dbReference type="InterPro" id="IPR019442">
    <property type="entry name" value="THADA/TRM732_DUF2428"/>
</dbReference>
<dbReference type="Pfam" id="PF26523">
    <property type="entry name" value="Trm732_C"/>
    <property type="match status" value="1"/>
</dbReference>
<feature type="domain" description="DUF2428" evidence="3">
    <location>
        <begin position="705"/>
        <end position="941"/>
    </location>
</feature>
<evidence type="ECO:0000259" key="5">
    <source>
        <dbReference type="Pfam" id="PF25151"/>
    </source>
</evidence>
<feature type="domain" description="tRNA (32-2'-O)-methyltransferase regulator THADA-like TPR repeats region" evidence="4">
    <location>
        <begin position="250"/>
        <end position="563"/>
    </location>
</feature>
<evidence type="ECO:0000256" key="2">
    <source>
        <dbReference type="ARBA" id="ARBA00022694"/>
    </source>
</evidence>
<reference evidence="6" key="1">
    <citation type="journal article" date="2020" name="Stud. Mycol.">
        <title>101 Dothideomycetes genomes: a test case for predicting lifestyles and emergence of pathogens.</title>
        <authorList>
            <person name="Haridas S."/>
            <person name="Albert R."/>
            <person name="Binder M."/>
            <person name="Bloem J."/>
            <person name="Labutti K."/>
            <person name="Salamov A."/>
            <person name="Andreopoulos B."/>
            <person name="Baker S."/>
            <person name="Barry K."/>
            <person name="Bills G."/>
            <person name="Bluhm B."/>
            <person name="Cannon C."/>
            <person name="Castanera R."/>
            <person name="Culley D."/>
            <person name="Daum C."/>
            <person name="Ezra D."/>
            <person name="Gonzalez J."/>
            <person name="Henrissat B."/>
            <person name="Kuo A."/>
            <person name="Liang C."/>
            <person name="Lipzen A."/>
            <person name="Lutzoni F."/>
            <person name="Magnuson J."/>
            <person name="Mondo S."/>
            <person name="Nolan M."/>
            <person name="Ohm R."/>
            <person name="Pangilinan J."/>
            <person name="Park H.-J."/>
            <person name="Ramirez L."/>
            <person name="Alfaro M."/>
            <person name="Sun H."/>
            <person name="Tritt A."/>
            <person name="Yoshinaga Y."/>
            <person name="Zwiers L.-H."/>
            <person name="Turgeon B."/>
            <person name="Goodwin S."/>
            <person name="Spatafora J."/>
            <person name="Crous P."/>
            <person name="Grigoriev I."/>
        </authorList>
    </citation>
    <scope>NUCLEOTIDE SEQUENCE</scope>
    <source>
        <strain evidence="6">CBS 175.79</strain>
    </source>
</reference>
<dbReference type="InterPro" id="IPR051954">
    <property type="entry name" value="tRNA_methyltransferase_THADA"/>
</dbReference>
<dbReference type="Pfam" id="PF25150">
    <property type="entry name" value="TPR_Trm732"/>
    <property type="match status" value="1"/>
</dbReference>
<dbReference type="InterPro" id="IPR056842">
    <property type="entry name" value="THADA-like_TPR_C"/>
</dbReference>
<dbReference type="Pfam" id="PF25151">
    <property type="entry name" value="TPR_Trm732_C"/>
    <property type="match status" value="1"/>
</dbReference>
<dbReference type="InterPro" id="IPR016024">
    <property type="entry name" value="ARM-type_fold"/>
</dbReference>
<dbReference type="Proteomes" id="UP000799778">
    <property type="component" value="Unassembled WGS sequence"/>
</dbReference>
<evidence type="ECO:0000256" key="1">
    <source>
        <dbReference type="ARBA" id="ARBA00010409"/>
    </source>
</evidence>
<name>A0A6A5XRF3_9PLEO</name>
<dbReference type="GO" id="GO:0030488">
    <property type="term" value="P:tRNA methylation"/>
    <property type="evidence" value="ECO:0007669"/>
    <property type="project" value="TreeGrafter"/>
</dbReference>
<protein>
    <submittedName>
        <fullName evidence="6">HEAT repeat protein-like protein</fullName>
    </submittedName>
</protein>
<dbReference type="RefSeq" id="XP_033383609.1">
    <property type="nucleotide sequence ID" value="XM_033524395.1"/>
</dbReference>
<keyword evidence="7" id="KW-1185">Reference proteome</keyword>
<dbReference type="GO" id="GO:0005829">
    <property type="term" value="C:cytosol"/>
    <property type="evidence" value="ECO:0007669"/>
    <property type="project" value="TreeGrafter"/>
</dbReference>
<evidence type="ECO:0000313" key="6">
    <source>
        <dbReference type="EMBL" id="KAF2015270.1"/>
    </source>
</evidence>
<comment type="similarity">
    <text evidence="1">Belongs to the THADA family.</text>
</comment>
<evidence type="ECO:0000313" key="7">
    <source>
        <dbReference type="Proteomes" id="UP000799778"/>
    </source>
</evidence>
<dbReference type="SUPFAM" id="SSF48371">
    <property type="entry name" value="ARM repeat"/>
    <property type="match status" value="2"/>
</dbReference>
<feature type="domain" description="tRNA (32-2'-O)-methyltransferase regulator THADA-like C-terminal TPR repeats region" evidence="5">
    <location>
        <begin position="944"/>
        <end position="1104"/>
    </location>
</feature>
<dbReference type="EMBL" id="ML978069">
    <property type="protein sequence ID" value="KAF2015270.1"/>
    <property type="molecule type" value="Genomic_DNA"/>
</dbReference>
<dbReference type="PANTHER" id="PTHR14387">
    <property type="entry name" value="THADA/DEATH RECEPTOR INTERACTING PROTEIN"/>
    <property type="match status" value="1"/>
</dbReference>
<keyword evidence="2" id="KW-0819">tRNA processing</keyword>
<dbReference type="Pfam" id="PF10350">
    <property type="entry name" value="DUF2428"/>
    <property type="match status" value="1"/>
</dbReference>
<dbReference type="GeneID" id="54281792"/>
<dbReference type="PANTHER" id="PTHR14387:SF0">
    <property type="entry name" value="DUF2428 DOMAIN-CONTAINING PROTEIN"/>
    <property type="match status" value="1"/>
</dbReference>
<evidence type="ECO:0000259" key="3">
    <source>
        <dbReference type="Pfam" id="PF10350"/>
    </source>
</evidence>
<sequence>MAEALTTVGIPIPERTLRDTARNIHNILPKFEELEQSLGEKKLYSVVGPLLDTAEIADLSSPHRAASSNALCAFIETCQASRATYVQHALLSDSIWFRLLEIFLQRSDNAKGKSMRHMLLALTSVLQKNEDTESSQLLRDRAIQTFLDIICLRHDRVKVKPALQGLSHFLSKDVVTLERLNHLYGRLAEEAPGKTSSSTQSLLRKLLTWTVHHDTALSAGHLIRNFLIHVRKSSSDTESTTPEGSVRPLWIQPVVEMLRQWPDRMQEFKTHVFPHCFLPYVDEYARFLSYLHFKDHLGVNEDLPDSLELYASHETGLEGAEEFKILLATIQTGKELGIVKDIDFRHCAAIELHADAIHIPDNLFAVWLSNPEPEIRLAGLFISVYSTAVTRPLTAGILTSIKRNIVHLHTDTDANFRKELLTHTQRLFDRLRGSTTALSKLEPTGTIKDASGRIMIGPQRRSSTPGQTTTHQDLLRESMDFISWYLRFLDWELRSTASYQRRITALRCLTIVLRSGLDPQVPQRHLSKTAQGQLRWVYGHHIINTRLVRSMLDLIFDPFDDIRSTAVAALDICFDCLSTEAKVPVLQSFSSLLRRAKDTMLRTGRADQADGLARAYALLFSHCSEEVPLGLDPKVGTWTKSAIVDSLITHLESTIELAQQDLSKAVNGHPVHGIFASLRYIIDQETFYAEVSSSPIEVKQFWKQSHARIRRCIESLWACVEHVLCADAPEGHVPDDFDEAESLDTKEILSYSWRGLKEASVLLRTIVSRAPIGSDASDILTVEEFEKLGKSCFTQLVELRHRGAFSTVAQTFAAFCRRCASSDDQTLRALPLRWYQEALSSIQDKATSITRRSAGIPSLITGIVASESPPDPLFRRAMDDLVKELSQEAHDSNIEESRLPQVHALNSIKEIYTTSKLSSVSESYIGEGLDIAARTLSSNVWPIRNCGLMLFKALIERLLGSDEAQDWKEADRARSSRFSYNNYPTLVGILIGLLDPNGPLKKSMTTAEGGSPMDLHGAEGVFPALQILRQAPPPEESRQLITQSVFHLLGSPHWHLRDMAARTIVSLKYPHEYIDTVVTLLSSIKISKTSHNAQHGILSCVKYLLRKYLQDDRILSSELLSEAMSALLDASNTIIEESTCPFTKAAFADLVVISGLLLLPGQPRSTKALEAWSRLYEILIGQQLKLKKAVAASSLFRTAAIQALLIHHILLYAGKEKTLILPEHKTGFRDCLIVESQKDPDSCSLLLDSFPLIIRLANTSALSRAVPDLFGHILWLTVHVKDPEVQAKAQELVADAFSRDWNLRDKVLKDFQVEDLSQVLDNLEQQSLEGSPSNMQSALHLYGFLLDFAFNKSLATEHLHRLPNYIRVLRMTIIDTNPFDTRFAAVQSLAALDHVWSMSIELLDSDLYRASILGLSLVLYDLLNDDDDEVRDVAALTTSRLLASRGLQRHAQPAVPIIAAQRLATFLSSSYAGSNILCKEGLRRLTNSPSSGHLFKVAFTDILTDERKEDDALFAQEKQNLFKDDTAEVATWTRVLKSLSSPATASLVVKLRLWVVNALHVLEETANGEVDGALGWLSKPEVFVLVLRVICAAEVALKWDRFGGTDIRKSLNSFLETAHKSDVHGLLIDRAEKVLEGDVVDLIRRVHKGLSSI</sequence>
<proteinExistence type="inferred from homology"/>
<dbReference type="InterPro" id="IPR056843">
    <property type="entry name" value="THADA-like_TPR"/>
</dbReference>
<dbReference type="OrthoDB" id="73997at2759"/>
<organism evidence="6 7">
    <name type="scientific">Aaosphaeria arxii CBS 175.79</name>
    <dbReference type="NCBI Taxonomy" id="1450172"/>
    <lineage>
        <taxon>Eukaryota</taxon>
        <taxon>Fungi</taxon>
        <taxon>Dikarya</taxon>
        <taxon>Ascomycota</taxon>
        <taxon>Pezizomycotina</taxon>
        <taxon>Dothideomycetes</taxon>
        <taxon>Pleosporomycetidae</taxon>
        <taxon>Pleosporales</taxon>
        <taxon>Pleosporales incertae sedis</taxon>
        <taxon>Aaosphaeria</taxon>
    </lineage>
</organism>